<dbReference type="Proteomes" id="UP000002051">
    <property type="component" value="Unassembled WGS sequence"/>
</dbReference>
<evidence type="ECO:0000313" key="5">
    <source>
        <dbReference type="EnsemblPlants" id="KEH21533"/>
    </source>
</evidence>
<dbReference type="InterPro" id="IPR000048">
    <property type="entry name" value="IQ_motif_EF-hand-BS"/>
</dbReference>
<dbReference type="HOGENOM" id="CLU_1263223_0_0_1"/>
<evidence type="ECO:0000313" key="6">
    <source>
        <dbReference type="Proteomes" id="UP000002051"/>
    </source>
</evidence>
<dbReference type="CDD" id="cd23767">
    <property type="entry name" value="IQCD"/>
    <property type="match status" value="1"/>
</dbReference>
<comment type="similarity">
    <text evidence="2">Belongs to the IQD family.</text>
</comment>
<gene>
    <name evidence="4" type="ordered locus">MTR_7g007170</name>
</gene>
<dbReference type="STRING" id="3880.A0A072TXE8"/>
<dbReference type="EMBL" id="CM001223">
    <property type="protein sequence ID" value="KEH21533.1"/>
    <property type="molecule type" value="Genomic_DNA"/>
</dbReference>
<accession>A0A072TXE8</accession>
<dbReference type="PaxDb" id="3880-AES84111"/>
<dbReference type="PANTHER" id="PTHR32295">
    <property type="entry name" value="IQ-DOMAIN 5-RELATED"/>
    <property type="match status" value="1"/>
</dbReference>
<reference evidence="4 6" key="2">
    <citation type="journal article" date="2014" name="BMC Genomics">
        <title>An improved genome release (version Mt4.0) for the model legume Medicago truncatula.</title>
        <authorList>
            <person name="Tang H."/>
            <person name="Krishnakumar V."/>
            <person name="Bidwell S."/>
            <person name="Rosen B."/>
            <person name="Chan A."/>
            <person name="Zhou S."/>
            <person name="Gentzbittel L."/>
            <person name="Childs K.L."/>
            <person name="Yandell M."/>
            <person name="Gundlach H."/>
            <person name="Mayer K.F."/>
            <person name="Schwartz D.C."/>
            <person name="Town C.D."/>
        </authorList>
    </citation>
    <scope>GENOME REANNOTATION</scope>
    <source>
        <strain evidence="4">A17</strain>
        <strain evidence="5 6">cv. Jemalong A17</strain>
    </source>
</reference>
<evidence type="ECO:0000256" key="2">
    <source>
        <dbReference type="ARBA" id="ARBA00024341"/>
    </source>
</evidence>
<evidence type="ECO:0000256" key="3">
    <source>
        <dbReference type="SAM" id="MobiDB-lite"/>
    </source>
</evidence>
<keyword evidence="1" id="KW-0112">Calmodulin-binding</keyword>
<dbReference type="EnsemblPlants" id="KEH21533">
    <property type="protein sequence ID" value="KEH21533"/>
    <property type="gene ID" value="MTR_7g007170"/>
</dbReference>
<protein>
    <submittedName>
        <fullName evidence="4">IQ calmodulin-binding motif protein</fullName>
    </submittedName>
</protein>
<name>A0A072TXE8_MEDTR</name>
<dbReference type="Pfam" id="PF00612">
    <property type="entry name" value="IQ"/>
    <property type="match status" value="2"/>
</dbReference>
<dbReference type="GO" id="GO:0005516">
    <property type="term" value="F:calmodulin binding"/>
    <property type="evidence" value="ECO:0007669"/>
    <property type="project" value="UniProtKB-KW"/>
</dbReference>
<reference evidence="4 6" key="1">
    <citation type="journal article" date="2011" name="Nature">
        <title>The Medicago genome provides insight into the evolution of rhizobial symbioses.</title>
        <authorList>
            <person name="Young N.D."/>
            <person name="Debelle F."/>
            <person name="Oldroyd G.E."/>
            <person name="Geurts R."/>
            <person name="Cannon S.B."/>
            <person name="Udvardi M.K."/>
            <person name="Benedito V.A."/>
            <person name="Mayer K.F."/>
            <person name="Gouzy J."/>
            <person name="Schoof H."/>
            <person name="Van de Peer Y."/>
            <person name="Proost S."/>
            <person name="Cook D.R."/>
            <person name="Meyers B.C."/>
            <person name="Spannagl M."/>
            <person name="Cheung F."/>
            <person name="De Mita S."/>
            <person name="Krishnakumar V."/>
            <person name="Gundlach H."/>
            <person name="Zhou S."/>
            <person name="Mudge J."/>
            <person name="Bharti A.K."/>
            <person name="Murray J.D."/>
            <person name="Naoumkina M.A."/>
            <person name="Rosen B."/>
            <person name="Silverstein K.A."/>
            <person name="Tang H."/>
            <person name="Rombauts S."/>
            <person name="Zhao P.X."/>
            <person name="Zhou P."/>
            <person name="Barbe V."/>
            <person name="Bardou P."/>
            <person name="Bechner M."/>
            <person name="Bellec A."/>
            <person name="Berger A."/>
            <person name="Berges H."/>
            <person name="Bidwell S."/>
            <person name="Bisseling T."/>
            <person name="Choisne N."/>
            <person name="Couloux A."/>
            <person name="Denny R."/>
            <person name="Deshpande S."/>
            <person name="Dai X."/>
            <person name="Doyle J.J."/>
            <person name="Dudez A.M."/>
            <person name="Farmer A.D."/>
            <person name="Fouteau S."/>
            <person name="Franken C."/>
            <person name="Gibelin C."/>
            <person name="Gish J."/>
            <person name="Goldstein S."/>
            <person name="Gonzalez A.J."/>
            <person name="Green P.J."/>
            <person name="Hallab A."/>
            <person name="Hartog M."/>
            <person name="Hua A."/>
            <person name="Humphray S.J."/>
            <person name="Jeong D.H."/>
            <person name="Jing Y."/>
            <person name="Jocker A."/>
            <person name="Kenton S.M."/>
            <person name="Kim D.J."/>
            <person name="Klee K."/>
            <person name="Lai H."/>
            <person name="Lang C."/>
            <person name="Lin S."/>
            <person name="Macmil S.L."/>
            <person name="Magdelenat G."/>
            <person name="Matthews L."/>
            <person name="McCorrison J."/>
            <person name="Monaghan E.L."/>
            <person name="Mun J.H."/>
            <person name="Najar F.Z."/>
            <person name="Nicholson C."/>
            <person name="Noirot C."/>
            <person name="O'Bleness M."/>
            <person name="Paule C.R."/>
            <person name="Poulain J."/>
            <person name="Prion F."/>
            <person name="Qin B."/>
            <person name="Qu C."/>
            <person name="Retzel E.F."/>
            <person name="Riddle C."/>
            <person name="Sallet E."/>
            <person name="Samain S."/>
            <person name="Samson N."/>
            <person name="Sanders I."/>
            <person name="Saurat O."/>
            <person name="Scarpelli C."/>
            <person name="Schiex T."/>
            <person name="Segurens B."/>
            <person name="Severin A.J."/>
            <person name="Sherrier D.J."/>
            <person name="Shi R."/>
            <person name="Sims S."/>
            <person name="Singer S.R."/>
            <person name="Sinharoy S."/>
            <person name="Sterck L."/>
            <person name="Viollet A."/>
            <person name="Wang B.B."/>
            <person name="Wang K."/>
            <person name="Wang M."/>
            <person name="Wang X."/>
            <person name="Warfsmann J."/>
            <person name="Weissenbach J."/>
            <person name="White D.D."/>
            <person name="White J.D."/>
            <person name="Wiley G.B."/>
            <person name="Wincker P."/>
            <person name="Xing Y."/>
            <person name="Yang L."/>
            <person name="Yao Z."/>
            <person name="Ying F."/>
            <person name="Zhai J."/>
            <person name="Zhou L."/>
            <person name="Zuber A."/>
            <person name="Denarie J."/>
            <person name="Dixon R.A."/>
            <person name="May G.D."/>
            <person name="Schwartz D.C."/>
            <person name="Rogers J."/>
            <person name="Quetier F."/>
            <person name="Town C.D."/>
            <person name="Roe B.A."/>
        </authorList>
    </citation>
    <scope>NUCLEOTIDE SEQUENCE [LARGE SCALE GENOMIC DNA]</scope>
    <source>
        <strain evidence="4">A17</strain>
        <strain evidence="5 6">cv. Jemalong A17</strain>
    </source>
</reference>
<dbReference type="SMART" id="SM00015">
    <property type="entry name" value="IQ"/>
    <property type="match status" value="2"/>
</dbReference>
<keyword evidence="6" id="KW-1185">Reference proteome</keyword>
<dbReference type="AlphaFoldDB" id="A0A072TXE8"/>
<evidence type="ECO:0000313" key="4">
    <source>
        <dbReference type="EMBL" id="KEH21533.1"/>
    </source>
</evidence>
<dbReference type="Gene3D" id="1.20.5.190">
    <property type="match status" value="1"/>
</dbReference>
<dbReference type="PROSITE" id="PS50096">
    <property type="entry name" value="IQ"/>
    <property type="match status" value="2"/>
</dbReference>
<proteinExistence type="inferred from homology"/>
<sequence length="219" mass="24647">MEEYIKESTNEKICTTYFSNKKPRLSSDACSEMPEIIITEIESTMDVNPPESAAIIIQASIRGYLVRRALLKSKNVVKLQAVVRVHLVRRHDVGASRCIQAITKMQALFSVPNHNSTMGLGVNIARMKGVFKSMEADGFPIKRGRVPITYAPDILENNILLLPKNLSVMNVTKPEFTKDQNGGRFVHWRSQHSWEALYQNKNSGSSSSEVEETHAQEFP</sequence>
<reference evidence="5" key="3">
    <citation type="submission" date="2015-04" db="UniProtKB">
        <authorList>
            <consortium name="EnsemblPlants"/>
        </authorList>
    </citation>
    <scope>IDENTIFICATION</scope>
    <source>
        <strain evidence="5">cv. Jemalong A17</strain>
    </source>
</reference>
<evidence type="ECO:0000256" key="1">
    <source>
        <dbReference type="ARBA" id="ARBA00022860"/>
    </source>
</evidence>
<dbReference type="PANTHER" id="PTHR32295:SF108">
    <property type="entry name" value="PROTEIN IQ-DOMAIN 20"/>
    <property type="match status" value="1"/>
</dbReference>
<organism evidence="4 6">
    <name type="scientific">Medicago truncatula</name>
    <name type="common">Barrel medic</name>
    <name type="synonym">Medicago tribuloides</name>
    <dbReference type="NCBI Taxonomy" id="3880"/>
    <lineage>
        <taxon>Eukaryota</taxon>
        <taxon>Viridiplantae</taxon>
        <taxon>Streptophyta</taxon>
        <taxon>Embryophyta</taxon>
        <taxon>Tracheophyta</taxon>
        <taxon>Spermatophyta</taxon>
        <taxon>Magnoliopsida</taxon>
        <taxon>eudicotyledons</taxon>
        <taxon>Gunneridae</taxon>
        <taxon>Pentapetalae</taxon>
        <taxon>rosids</taxon>
        <taxon>fabids</taxon>
        <taxon>Fabales</taxon>
        <taxon>Fabaceae</taxon>
        <taxon>Papilionoideae</taxon>
        <taxon>50 kb inversion clade</taxon>
        <taxon>NPAAA clade</taxon>
        <taxon>Hologalegina</taxon>
        <taxon>IRL clade</taxon>
        <taxon>Trifolieae</taxon>
        <taxon>Medicago</taxon>
    </lineage>
</organism>
<feature type="region of interest" description="Disordered" evidence="3">
    <location>
        <begin position="200"/>
        <end position="219"/>
    </location>
</feature>